<reference evidence="5" key="1">
    <citation type="journal article" date="2019" name="Int. J. Syst. Evol. Microbiol.">
        <title>The Global Catalogue of Microorganisms (GCM) 10K type strain sequencing project: providing services to taxonomists for standard genome sequencing and annotation.</title>
        <authorList>
            <consortium name="The Broad Institute Genomics Platform"/>
            <consortium name="The Broad Institute Genome Sequencing Center for Infectious Disease"/>
            <person name="Wu L."/>
            <person name="Ma J."/>
        </authorList>
    </citation>
    <scope>NUCLEOTIDE SEQUENCE [LARGE SCALE GENOMIC DNA]</scope>
    <source>
        <strain evidence="5">KCTC 42247</strain>
    </source>
</reference>
<dbReference type="Gene3D" id="1.10.150.130">
    <property type="match status" value="1"/>
</dbReference>
<dbReference type="RefSeq" id="WP_066758285.1">
    <property type="nucleotide sequence ID" value="NZ_JBHUMB010000003.1"/>
</dbReference>
<dbReference type="InterPro" id="IPR010998">
    <property type="entry name" value="Integrase_recombinase_N"/>
</dbReference>
<dbReference type="EMBL" id="JBHUMB010000003">
    <property type="protein sequence ID" value="MFD2741808.1"/>
    <property type="molecule type" value="Genomic_DNA"/>
</dbReference>
<name>A0ABW5U7L7_9SPHI</name>
<evidence type="ECO:0000256" key="2">
    <source>
        <dbReference type="ARBA" id="ARBA00023172"/>
    </source>
</evidence>
<dbReference type="Proteomes" id="UP001597418">
    <property type="component" value="Unassembled WGS sequence"/>
</dbReference>
<protein>
    <submittedName>
        <fullName evidence="4">Tyrosine-type recombinase/integrase</fullName>
    </submittedName>
</protein>
<comment type="caution">
    <text evidence="4">The sequence shown here is derived from an EMBL/GenBank/DDBJ whole genome shotgun (WGS) entry which is preliminary data.</text>
</comment>
<evidence type="ECO:0000313" key="4">
    <source>
        <dbReference type="EMBL" id="MFD2741808.1"/>
    </source>
</evidence>
<dbReference type="InterPro" id="IPR011010">
    <property type="entry name" value="DNA_brk_join_enz"/>
</dbReference>
<dbReference type="InterPro" id="IPR013762">
    <property type="entry name" value="Integrase-like_cat_sf"/>
</dbReference>
<dbReference type="InterPro" id="IPR002104">
    <property type="entry name" value="Integrase_catalytic"/>
</dbReference>
<dbReference type="Pfam" id="PF00589">
    <property type="entry name" value="Phage_integrase"/>
    <property type="match status" value="1"/>
</dbReference>
<accession>A0ABW5U7L7</accession>
<evidence type="ECO:0000259" key="3">
    <source>
        <dbReference type="Pfam" id="PF00589"/>
    </source>
</evidence>
<keyword evidence="2" id="KW-0233">DNA recombination</keyword>
<sequence>MAITFNFEIDTSSCPATIIFVTDEGGLRTDRIATPLRIEADMWCSLKGRPQNIYLKKFKKVNVRLNNVRVAVTTYFNTLLASNEPYSLRKLTQIICKHSSIDLRVPSGGLLDRIEAYIKSRAHIISASTRKRYHVFYNLLQKFEAYLGQNLFIRDINASIIPRLLAFGEEESYSISTIHRTVYFIRTVLNHLEKRGIRTFVYELEIPKTINKMDMVTLSEEELLRIKDLKVYKQLKNARDWLIISCYTGQRISDFMRFTSDMIKIVQNKKYIVFRQCKTKKEIHLPLHPAVQEVIAEYGNRFPPKISYKLYNIHIKYLSKIAGLEESVNLRKRIGFRSRVMNVPKWKAITTHVGRRSFVSNFYGKIPTPLLMEATGHSSELMFQRYINPLNTQRILLLNQHFEETYKIALGM</sequence>
<gene>
    <name evidence="4" type="ORF">ACFSQ6_00205</name>
</gene>
<dbReference type="SUPFAM" id="SSF56349">
    <property type="entry name" value="DNA breaking-rejoining enzymes"/>
    <property type="match status" value="1"/>
</dbReference>
<proteinExistence type="predicted"/>
<keyword evidence="5" id="KW-1185">Reference proteome</keyword>
<organism evidence="4 5">
    <name type="scientific">Sphingobacterium populi</name>
    <dbReference type="NCBI Taxonomy" id="1812824"/>
    <lineage>
        <taxon>Bacteria</taxon>
        <taxon>Pseudomonadati</taxon>
        <taxon>Bacteroidota</taxon>
        <taxon>Sphingobacteriia</taxon>
        <taxon>Sphingobacteriales</taxon>
        <taxon>Sphingobacteriaceae</taxon>
        <taxon>Sphingobacterium</taxon>
    </lineage>
</organism>
<evidence type="ECO:0000256" key="1">
    <source>
        <dbReference type="ARBA" id="ARBA00023125"/>
    </source>
</evidence>
<keyword evidence="1" id="KW-0238">DNA-binding</keyword>
<feature type="domain" description="Tyr recombinase" evidence="3">
    <location>
        <begin position="241"/>
        <end position="389"/>
    </location>
</feature>
<dbReference type="Gene3D" id="1.10.443.10">
    <property type="entry name" value="Intergrase catalytic core"/>
    <property type="match status" value="1"/>
</dbReference>
<evidence type="ECO:0000313" key="5">
    <source>
        <dbReference type="Proteomes" id="UP001597418"/>
    </source>
</evidence>